<dbReference type="GO" id="GO:0008781">
    <property type="term" value="F:N-acylneuraminate cytidylyltransferase activity"/>
    <property type="evidence" value="ECO:0007669"/>
    <property type="project" value="TreeGrafter"/>
</dbReference>
<dbReference type="CDD" id="cd02513">
    <property type="entry name" value="CMP-NeuAc_Synthase"/>
    <property type="match status" value="1"/>
</dbReference>
<protein>
    <submittedName>
        <fullName evidence="3">CMP-N-acetylneuraminic acid synthetase</fullName>
    </submittedName>
</protein>
<dbReference type="Pfam" id="PF13472">
    <property type="entry name" value="Lipase_GDSL_2"/>
    <property type="match status" value="1"/>
</dbReference>
<dbReference type="EMBL" id="FWWV01000067">
    <property type="protein sequence ID" value="SMB89870.1"/>
    <property type="molecule type" value="Genomic_DNA"/>
</dbReference>
<dbReference type="InterPro" id="IPR029044">
    <property type="entry name" value="Nucleotide-diphossugar_trans"/>
</dbReference>
<dbReference type="AlphaFoldDB" id="A0A1W1V9I0"/>
<dbReference type="Gene3D" id="3.40.50.1110">
    <property type="entry name" value="SGNH hydrolase"/>
    <property type="match status" value="1"/>
</dbReference>
<dbReference type="SUPFAM" id="SSF52266">
    <property type="entry name" value="SGNH hydrolase"/>
    <property type="match status" value="1"/>
</dbReference>
<dbReference type="Proteomes" id="UP000192408">
    <property type="component" value="Unassembled WGS sequence"/>
</dbReference>
<dbReference type="Pfam" id="PF02348">
    <property type="entry name" value="CTP_transf_3"/>
    <property type="match status" value="1"/>
</dbReference>
<dbReference type="SUPFAM" id="SSF53448">
    <property type="entry name" value="Nucleotide-diphospho-sugar transferases"/>
    <property type="match status" value="1"/>
</dbReference>
<dbReference type="InterPro" id="IPR013830">
    <property type="entry name" value="SGNH_hydro"/>
</dbReference>
<dbReference type="PANTHER" id="PTHR21485">
    <property type="entry name" value="HAD SUPERFAMILY MEMBERS CMAS AND KDSC"/>
    <property type="match status" value="1"/>
</dbReference>
<evidence type="ECO:0000256" key="1">
    <source>
        <dbReference type="ARBA" id="ARBA00022490"/>
    </source>
</evidence>
<dbReference type="InterPro" id="IPR036514">
    <property type="entry name" value="SGNH_hydro_sf"/>
</dbReference>
<keyword evidence="4" id="KW-1185">Reference proteome</keyword>
<evidence type="ECO:0000313" key="3">
    <source>
        <dbReference type="EMBL" id="SMB89870.1"/>
    </source>
</evidence>
<dbReference type="GO" id="GO:0016788">
    <property type="term" value="F:hydrolase activity, acting on ester bonds"/>
    <property type="evidence" value="ECO:0007669"/>
    <property type="project" value="UniProtKB-ARBA"/>
</dbReference>
<dbReference type="Gene3D" id="3.90.550.10">
    <property type="entry name" value="Spore Coat Polysaccharide Biosynthesis Protein SpsA, Chain A"/>
    <property type="match status" value="1"/>
</dbReference>
<proteinExistence type="predicted"/>
<dbReference type="InterPro" id="IPR050793">
    <property type="entry name" value="CMP-NeuNAc_synthase"/>
</dbReference>
<evidence type="ECO:0000259" key="2">
    <source>
        <dbReference type="Pfam" id="PF13472"/>
    </source>
</evidence>
<dbReference type="STRING" id="1122938.SAMN05660772_01425"/>
<feature type="domain" description="SGNH hydrolase-type esterase" evidence="2">
    <location>
        <begin position="237"/>
        <end position="381"/>
    </location>
</feature>
<organism evidence="3 4">
    <name type="scientific">Pasteurella testudinis DSM 23072</name>
    <dbReference type="NCBI Taxonomy" id="1122938"/>
    <lineage>
        <taxon>Bacteria</taxon>
        <taxon>Pseudomonadati</taxon>
        <taxon>Pseudomonadota</taxon>
        <taxon>Gammaproteobacteria</taxon>
        <taxon>Pasteurellales</taxon>
        <taxon>Pasteurellaceae</taxon>
        <taxon>Pasteurella</taxon>
    </lineage>
</organism>
<sequence>MAYTIEAAIKSKVFDKIVVSTDSEEYRDLISNYPIDIVIRDKSISGDSSSSFVVIKDVLERYSAEEFACFMLLQPTSPLRNSTHINQAIKLFEDKIDDFDFLVSVVESDKSSILIRPIADDGSLLHFDTDFANYTRQQYSEYSPNGAIFIAKPDSYLTKKHFFGDKSLAYVMDKKSSLDIDNRDDFEYLYFLLTLKNKRKNLDLAIQKRITEKKSSFNYFKDITLIGHSMFDQWDIEKLGKNSVNNLGISGINSQEYLDLIINKNILKVLGDKVLIFLGTNDIVLENWKIEDSIKWIDEIISKLIQINPNVKIYLLETLYTTFRADRENQVIKKLNDSLRNVFSNKVNFVELNHIMSDKYGKLNFDYTNDGLHLNSYGYQVLEKIIIEAIK</sequence>
<dbReference type="InterPro" id="IPR003329">
    <property type="entry name" value="Cytidylyl_trans"/>
</dbReference>
<accession>A0A1W1V9I0</accession>
<dbReference type="PANTHER" id="PTHR21485:SF6">
    <property type="entry name" value="N-ACYLNEURAMINATE CYTIDYLYLTRANSFERASE-RELATED"/>
    <property type="match status" value="1"/>
</dbReference>
<evidence type="ECO:0000313" key="4">
    <source>
        <dbReference type="Proteomes" id="UP000192408"/>
    </source>
</evidence>
<gene>
    <name evidence="3" type="ORF">SAMN05660772_01425</name>
</gene>
<keyword evidence="1" id="KW-0963">Cytoplasm</keyword>
<name>A0A1W1V9I0_9PAST</name>
<reference evidence="4" key="1">
    <citation type="submission" date="2017-04" db="EMBL/GenBank/DDBJ databases">
        <authorList>
            <person name="Varghese N."/>
            <person name="Submissions S."/>
        </authorList>
    </citation>
    <scope>NUCLEOTIDE SEQUENCE [LARGE SCALE GENOMIC DNA]</scope>
    <source>
        <strain evidence="4">DSM 23072</strain>
    </source>
</reference>